<dbReference type="InterPro" id="IPR038408">
    <property type="entry name" value="GNK2_sf"/>
</dbReference>
<evidence type="ECO:0000259" key="18">
    <source>
        <dbReference type="PROSITE" id="PS50011"/>
    </source>
</evidence>
<evidence type="ECO:0000256" key="13">
    <source>
        <dbReference type="ARBA" id="ARBA00023180"/>
    </source>
</evidence>
<sequence length="685" mass="76420">MGKTLFISFASLMVSLWQLIRVATGINFSDEACSVSVANYTINSVYQKNLNLLFSDLSSKTSTQKFYNSTIGDDPDKVYGLYQCREDVSLEICRQCIKEATQKIVQVCPLKKEAIVWYLECMLRYSKSSIFSLLDMSVHDYKHSSIGVSNYSQFSPVLASEMDKVIDQAALSTSSGHFATRRARWSSYETVYCLAQCTPDLSGRDCNNCLHIALRIMFIANFNNSVAIGIFFPSCQLRYGRVQFYDDLVPKPPAPTSSSSPITMTNPGKSKADRSHILNISLGVLVAILIVLVALLIYFLCTKRRITNDSRRENHITNFKNVGESFMSVESLRIDVAILEIATNNFSEDNKLGQGAFGGVYKGTLPNGVEIAVKRLSKDSTQGAEQFQNEVMFVAKLQHRNLVRLLGYCQTPDEMLLGYEYIPNKSLDLILFDPETRGLLDWSIRYKIIHGIARGLQYLHEDSRLKIVHRDLKASNILLEADMNPKISDFGLARKFSVNQKQDQTSRLAGTLGYMAPEYIEYGEISTKSDVYSFGVLVLEIISGKKISDRQSELAENLLTLAWMHWSEGLPLELVDTSLGGDSYSSNEIIRCLHLALLCVQGDVEDRPSMLSIVFYLNCSSYLPTPQQPAFLISRRKGLSGLGSTNDFTDKSTKSGSSSGTSGQHSVKSTSRSNNSFSGIESTMY</sequence>
<evidence type="ECO:0000256" key="1">
    <source>
        <dbReference type="ARBA" id="ARBA00004167"/>
    </source>
</evidence>
<dbReference type="PROSITE" id="PS00107">
    <property type="entry name" value="PROTEIN_KINASE_ATP"/>
    <property type="match status" value="1"/>
</dbReference>
<dbReference type="CDD" id="cd14066">
    <property type="entry name" value="STKc_IRAK"/>
    <property type="match status" value="1"/>
</dbReference>
<dbReference type="InterPro" id="IPR008271">
    <property type="entry name" value="Ser/Thr_kinase_AS"/>
</dbReference>
<evidence type="ECO:0000256" key="6">
    <source>
        <dbReference type="ARBA" id="ARBA00022737"/>
    </source>
</evidence>
<evidence type="ECO:0000256" key="5">
    <source>
        <dbReference type="ARBA" id="ARBA00022729"/>
    </source>
</evidence>
<evidence type="ECO:0000256" key="14">
    <source>
        <dbReference type="PROSITE-ProRule" id="PRU10141"/>
    </source>
</evidence>
<evidence type="ECO:0000256" key="9">
    <source>
        <dbReference type="ARBA" id="ARBA00022840"/>
    </source>
</evidence>
<keyword evidence="10 16" id="KW-1133">Transmembrane helix</keyword>
<dbReference type="GeneID" id="110792466"/>
<name>A0A9R0JZK6_SPIOL</name>
<accession>A0A9R0JZK6</accession>
<dbReference type="Gene3D" id="1.10.510.10">
    <property type="entry name" value="Transferase(Phosphotransferase) domain 1"/>
    <property type="match status" value="1"/>
</dbReference>
<keyword evidence="6" id="KW-0677">Repeat</keyword>
<dbReference type="Gene3D" id="3.30.200.20">
    <property type="entry name" value="Phosphorylase Kinase, domain 1"/>
    <property type="match status" value="1"/>
</dbReference>
<evidence type="ECO:0000256" key="17">
    <source>
        <dbReference type="SAM" id="SignalP"/>
    </source>
</evidence>
<dbReference type="SMART" id="SM00220">
    <property type="entry name" value="S_TKc"/>
    <property type="match status" value="1"/>
</dbReference>
<feature type="compositionally biased region" description="Low complexity" evidence="15">
    <location>
        <begin position="654"/>
        <end position="669"/>
    </location>
</feature>
<evidence type="ECO:0000259" key="19">
    <source>
        <dbReference type="PROSITE" id="PS51473"/>
    </source>
</evidence>
<organism evidence="20 21">
    <name type="scientific">Spinacia oleracea</name>
    <name type="common">Spinach</name>
    <dbReference type="NCBI Taxonomy" id="3562"/>
    <lineage>
        <taxon>Eukaryota</taxon>
        <taxon>Viridiplantae</taxon>
        <taxon>Streptophyta</taxon>
        <taxon>Embryophyta</taxon>
        <taxon>Tracheophyta</taxon>
        <taxon>Spermatophyta</taxon>
        <taxon>Magnoliopsida</taxon>
        <taxon>eudicotyledons</taxon>
        <taxon>Gunneridae</taxon>
        <taxon>Pentapetalae</taxon>
        <taxon>Caryophyllales</taxon>
        <taxon>Chenopodiaceae</taxon>
        <taxon>Chenopodioideae</taxon>
        <taxon>Anserineae</taxon>
        <taxon>Spinacia</taxon>
    </lineage>
</organism>
<protein>
    <submittedName>
        <fullName evidence="21">Cysteine-rich receptor-like protein kinase 10 isoform X1</fullName>
    </submittedName>
</protein>
<evidence type="ECO:0000256" key="3">
    <source>
        <dbReference type="ARBA" id="ARBA00022679"/>
    </source>
</evidence>
<dbReference type="GO" id="GO:0005886">
    <property type="term" value="C:plasma membrane"/>
    <property type="evidence" value="ECO:0007669"/>
    <property type="project" value="TreeGrafter"/>
</dbReference>
<keyword evidence="13" id="KW-0325">Glycoprotein</keyword>
<dbReference type="InterPro" id="IPR011009">
    <property type="entry name" value="Kinase-like_dom_sf"/>
</dbReference>
<comment type="subcellular location">
    <subcellularLocation>
        <location evidence="1">Membrane</location>
        <topology evidence="1">Single-pass membrane protein</topology>
    </subcellularLocation>
</comment>
<keyword evidence="7 14" id="KW-0547">Nucleotide-binding</keyword>
<dbReference type="GO" id="GO:0004674">
    <property type="term" value="F:protein serine/threonine kinase activity"/>
    <property type="evidence" value="ECO:0007669"/>
    <property type="project" value="UniProtKB-KW"/>
</dbReference>
<dbReference type="Gene3D" id="3.30.430.20">
    <property type="entry name" value="Gnk2 domain, C-X8-C-X2-C motif"/>
    <property type="match status" value="2"/>
</dbReference>
<dbReference type="PROSITE" id="PS51473">
    <property type="entry name" value="GNK2"/>
    <property type="match status" value="2"/>
</dbReference>
<feature type="binding site" evidence="14">
    <location>
        <position position="374"/>
    </location>
    <ligand>
        <name>ATP</name>
        <dbReference type="ChEBI" id="CHEBI:30616"/>
    </ligand>
</feature>
<dbReference type="RefSeq" id="XP_021852956.2">
    <property type="nucleotide sequence ID" value="XM_021997264.2"/>
</dbReference>
<evidence type="ECO:0000256" key="12">
    <source>
        <dbReference type="ARBA" id="ARBA00023170"/>
    </source>
</evidence>
<dbReference type="SUPFAM" id="SSF56112">
    <property type="entry name" value="Protein kinase-like (PK-like)"/>
    <property type="match status" value="1"/>
</dbReference>
<gene>
    <name evidence="21" type="primary">LOC110792466</name>
</gene>
<dbReference type="PROSITE" id="PS50011">
    <property type="entry name" value="PROTEIN_KINASE_DOM"/>
    <property type="match status" value="1"/>
</dbReference>
<evidence type="ECO:0000256" key="8">
    <source>
        <dbReference type="ARBA" id="ARBA00022777"/>
    </source>
</evidence>
<dbReference type="InterPro" id="IPR017441">
    <property type="entry name" value="Protein_kinase_ATP_BS"/>
</dbReference>
<feature type="domain" description="Gnk2-homologous" evidence="19">
    <location>
        <begin position="28"/>
        <end position="130"/>
    </location>
</feature>
<dbReference type="InterPro" id="IPR002902">
    <property type="entry name" value="GNK2"/>
</dbReference>
<dbReference type="PANTHER" id="PTHR27002">
    <property type="entry name" value="RECEPTOR-LIKE SERINE/THREONINE-PROTEIN KINASE SD1-8"/>
    <property type="match status" value="1"/>
</dbReference>
<dbReference type="CDD" id="cd23509">
    <property type="entry name" value="Gnk2-like"/>
    <property type="match status" value="2"/>
</dbReference>
<keyword evidence="8" id="KW-0418">Kinase</keyword>
<feature type="domain" description="Protein kinase" evidence="18">
    <location>
        <begin position="346"/>
        <end position="623"/>
    </location>
</feature>
<feature type="signal peptide" evidence="17">
    <location>
        <begin position="1"/>
        <end position="25"/>
    </location>
</feature>
<feature type="chain" id="PRO_5045861179" evidence="17">
    <location>
        <begin position="26"/>
        <end position="685"/>
    </location>
</feature>
<feature type="transmembrane region" description="Helical" evidence="16">
    <location>
        <begin position="277"/>
        <end position="300"/>
    </location>
</feature>
<evidence type="ECO:0000256" key="16">
    <source>
        <dbReference type="SAM" id="Phobius"/>
    </source>
</evidence>
<reference evidence="20" key="1">
    <citation type="journal article" date="2021" name="Nat. Commun.">
        <title>Genomic analyses provide insights into spinach domestication and the genetic basis of agronomic traits.</title>
        <authorList>
            <person name="Cai X."/>
            <person name="Sun X."/>
            <person name="Xu C."/>
            <person name="Sun H."/>
            <person name="Wang X."/>
            <person name="Ge C."/>
            <person name="Zhang Z."/>
            <person name="Wang Q."/>
            <person name="Fei Z."/>
            <person name="Jiao C."/>
            <person name="Wang Q."/>
        </authorList>
    </citation>
    <scope>NUCLEOTIDE SEQUENCE [LARGE SCALE GENOMIC DNA]</scope>
    <source>
        <strain evidence="20">cv. Varoflay</strain>
    </source>
</reference>
<dbReference type="GO" id="GO:0005524">
    <property type="term" value="F:ATP binding"/>
    <property type="evidence" value="ECO:0007669"/>
    <property type="project" value="UniProtKB-UniRule"/>
</dbReference>
<keyword evidence="3" id="KW-0808">Transferase</keyword>
<dbReference type="InterPro" id="IPR000719">
    <property type="entry name" value="Prot_kinase_dom"/>
</dbReference>
<feature type="compositionally biased region" description="Polar residues" evidence="15">
    <location>
        <begin position="670"/>
        <end position="685"/>
    </location>
</feature>
<evidence type="ECO:0000313" key="20">
    <source>
        <dbReference type="Proteomes" id="UP000813463"/>
    </source>
</evidence>
<dbReference type="AlphaFoldDB" id="A0A9R0JZK6"/>
<evidence type="ECO:0000256" key="7">
    <source>
        <dbReference type="ARBA" id="ARBA00022741"/>
    </source>
</evidence>
<dbReference type="Proteomes" id="UP000813463">
    <property type="component" value="Chromosome 6"/>
</dbReference>
<keyword evidence="12" id="KW-0675">Receptor</keyword>
<proteinExistence type="predicted"/>
<dbReference type="KEGG" id="soe:110792466"/>
<reference evidence="21" key="2">
    <citation type="submission" date="2025-08" db="UniProtKB">
        <authorList>
            <consortium name="RefSeq"/>
        </authorList>
    </citation>
    <scope>IDENTIFICATION</scope>
    <source>
        <tissue evidence="21">Leaf</tissue>
    </source>
</reference>
<keyword evidence="9 14" id="KW-0067">ATP-binding</keyword>
<dbReference type="GO" id="GO:0006979">
    <property type="term" value="P:response to oxidative stress"/>
    <property type="evidence" value="ECO:0007669"/>
    <property type="project" value="UniProtKB-ARBA"/>
</dbReference>
<dbReference type="PROSITE" id="PS00108">
    <property type="entry name" value="PROTEIN_KINASE_ST"/>
    <property type="match status" value="1"/>
</dbReference>
<evidence type="ECO:0000256" key="15">
    <source>
        <dbReference type="SAM" id="MobiDB-lite"/>
    </source>
</evidence>
<evidence type="ECO:0000313" key="21">
    <source>
        <dbReference type="RefSeq" id="XP_021852956.2"/>
    </source>
</evidence>
<keyword evidence="5 17" id="KW-0732">Signal</keyword>
<dbReference type="PANTHER" id="PTHR27002:SF1050">
    <property type="entry name" value="CYSTEINE-RICH RECEPTOR-LIKE PROTEIN KINASE 5"/>
    <property type="match status" value="1"/>
</dbReference>
<keyword evidence="11 16" id="KW-0472">Membrane</keyword>
<evidence type="ECO:0000256" key="11">
    <source>
        <dbReference type="ARBA" id="ARBA00023136"/>
    </source>
</evidence>
<dbReference type="Pfam" id="PF01657">
    <property type="entry name" value="Stress-antifung"/>
    <property type="match status" value="2"/>
</dbReference>
<keyword evidence="20" id="KW-1185">Reference proteome</keyword>
<feature type="region of interest" description="Disordered" evidence="15">
    <location>
        <begin position="644"/>
        <end position="685"/>
    </location>
</feature>
<feature type="domain" description="Gnk2-homologous" evidence="19">
    <location>
        <begin position="136"/>
        <end position="244"/>
    </location>
</feature>
<keyword evidence="4 16" id="KW-0812">Transmembrane</keyword>
<evidence type="ECO:0000256" key="2">
    <source>
        <dbReference type="ARBA" id="ARBA00022527"/>
    </source>
</evidence>
<keyword evidence="2" id="KW-0723">Serine/threonine-protein kinase</keyword>
<dbReference type="Pfam" id="PF00069">
    <property type="entry name" value="Pkinase"/>
    <property type="match status" value="1"/>
</dbReference>
<evidence type="ECO:0000256" key="4">
    <source>
        <dbReference type="ARBA" id="ARBA00022692"/>
    </source>
</evidence>
<evidence type="ECO:0000256" key="10">
    <source>
        <dbReference type="ARBA" id="ARBA00022989"/>
    </source>
</evidence>